<gene>
    <name evidence="2" type="ORF">SAMN05421760_10763</name>
</gene>
<evidence type="ECO:0000256" key="1">
    <source>
        <dbReference type="SAM" id="MobiDB-lite"/>
    </source>
</evidence>
<keyword evidence="3" id="KW-1185">Reference proteome</keyword>
<name>A0A1N7MVX3_9GAMM</name>
<organism evidence="2 3">
    <name type="scientific">Neptunomonas antarctica</name>
    <dbReference type="NCBI Taxonomy" id="619304"/>
    <lineage>
        <taxon>Bacteria</taxon>
        <taxon>Pseudomonadati</taxon>
        <taxon>Pseudomonadota</taxon>
        <taxon>Gammaproteobacteria</taxon>
        <taxon>Oceanospirillales</taxon>
        <taxon>Oceanospirillaceae</taxon>
        <taxon>Neptunomonas</taxon>
    </lineage>
</organism>
<evidence type="ECO:0000313" key="3">
    <source>
        <dbReference type="Proteomes" id="UP000185999"/>
    </source>
</evidence>
<dbReference type="STRING" id="619304.SAMN05421760_10763"/>
<feature type="compositionally biased region" description="Basic and acidic residues" evidence="1">
    <location>
        <begin position="225"/>
        <end position="234"/>
    </location>
</feature>
<protein>
    <recommendedName>
        <fullName evidence="4">J domain-containing protein</fullName>
    </recommendedName>
</protein>
<evidence type="ECO:0000313" key="2">
    <source>
        <dbReference type="EMBL" id="SIS90273.1"/>
    </source>
</evidence>
<reference evidence="3" key="1">
    <citation type="submission" date="2017-01" db="EMBL/GenBank/DDBJ databases">
        <authorList>
            <person name="Varghese N."/>
            <person name="Submissions S."/>
        </authorList>
    </citation>
    <scope>NUCLEOTIDE SEQUENCE [LARGE SCALE GENOMIC DNA]</scope>
    <source>
        <strain evidence="3">DSM 22306</strain>
    </source>
</reference>
<accession>A0A1N7MVX3</accession>
<dbReference type="EMBL" id="FTOE01000007">
    <property type="protein sequence ID" value="SIS90273.1"/>
    <property type="molecule type" value="Genomic_DNA"/>
</dbReference>
<feature type="region of interest" description="Disordered" evidence="1">
    <location>
        <begin position="216"/>
        <end position="239"/>
    </location>
</feature>
<dbReference type="Proteomes" id="UP000185999">
    <property type="component" value="Unassembled WGS sequence"/>
</dbReference>
<dbReference type="OrthoDB" id="6113916at2"/>
<proteinExistence type="predicted"/>
<dbReference type="RefSeq" id="WP_054340747.1">
    <property type="nucleotide sequence ID" value="NZ_FTOE01000007.1"/>
</dbReference>
<sequence length="419" mass="49007">MRTTVTPILKKKPKKLSRQEKKFQHTWRKISLLKAENTTLAAQLDDLIRLTDEKVAPIEHSLSLEYHELIDKKLRFLTMKSLNQWQRFELAEWIEQSFDTLQLFSQADLLRFQQQVKRYNEIINPADEFDSDDVTNHAEQLESGRTQEASPDAALQQMLDAFIAKQTQQLQSFEQQQQASGQIDFIADDALEQFTCQQTDELIAFKQLLDKMRDQAEDATPFSSEHVDDSRFDQDDAQEPYTPANQARLKTLFRDASLKDIFRQLARVLHPDREQDPERARHKQVLMSDALKARDEGDILTLFAMYSEHVSQDSLCFNESELEALNQLLIHQVTQLQDEKHQIIGQSPAHRKAFECFYDTNNKKINSKITHYIQEIEAEKTLIQELTVCLSSLKSLKPFLEERRESSPNNFYQDFNEFF</sequence>
<evidence type="ECO:0008006" key="4">
    <source>
        <dbReference type="Google" id="ProtNLM"/>
    </source>
</evidence>
<dbReference type="AlphaFoldDB" id="A0A1N7MVX3"/>